<dbReference type="EMBL" id="ACJN02000004">
    <property type="protein sequence ID" value="EFI32849.1"/>
    <property type="molecule type" value="Genomic_DNA"/>
</dbReference>
<evidence type="ECO:0000256" key="4">
    <source>
        <dbReference type="PROSITE-ProRule" id="PRU00409"/>
    </source>
</evidence>
<evidence type="ECO:0000259" key="5">
    <source>
        <dbReference type="PROSITE" id="PS50975"/>
    </source>
</evidence>
<dbReference type="eggNOG" id="COG0151">
    <property type="taxonomic scope" value="Bacteria"/>
</dbReference>
<evidence type="ECO:0000256" key="2">
    <source>
        <dbReference type="ARBA" id="ARBA00022741"/>
    </source>
</evidence>
<dbReference type="GO" id="GO:0005524">
    <property type="term" value="F:ATP binding"/>
    <property type="evidence" value="ECO:0007669"/>
    <property type="project" value="UniProtKB-UniRule"/>
</dbReference>
<dbReference type="GO" id="GO:0016874">
    <property type="term" value="F:ligase activity"/>
    <property type="evidence" value="ECO:0007669"/>
    <property type="project" value="UniProtKB-KW"/>
</dbReference>
<dbReference type="InterPro" id="IPR052032">
    <property type="entry name" value="ATP-dep_AA_Ligase"/>
</dbReference>
<protein>
    <submittedName>
        <fullName evidence="6">Phosphoribosylglycinamide synthetase, ATP-grasp (A) domain</fullName>
    </submittedName>
</protein>
<dbReference type="Gene3D" id="3.30.470.20">
    <property type="entry name" value="ATP-grasp fold, B domain"/>
    <property type="match status" value="1"/>
</dbReference>
<dbReference type="Pfam" id="PF13535">
    <property type="entry name" value="ATP-grasp_4"/>
    <property type="match status" value="1"/>
</dbReference>
<dbReference type="InterPro" id="IPR011761">
    <property type="entry name" value="ATP-grasp"/>
</dbReference>
<keyword evidence="2 4" id="KW-0547">Nucleotide-binding</keyword>
<dbReference type="PANTHER" id="PTHR43585:SF2">
    <property type="entry name" value="ATP-GRASP ENZYME FSQD"/>
    <property type="match status" value="1"/>
</dbReference>
<reference evidence="6" key="1">
    <citation type="submission" date="2010-05" db="EMBL/GenBank/DDBJ databases">
        <title>The draft genome of Desulfonatronospira thiodismutans ASO3-1.</title>
        <authorList>
            <consortium name="US DOE Joint Genome Institute (JGI-PGF)"/>
            <person name="Lucas S."/>
            <person name="Copeland A."/>
            <person name="Lapidus A."/>
            <person name="Cheng J.-F."/>
            <person name="Bruce D."/>
            <person name="Goodwin L."/>
            <person name="Pitluck S."/>
            <person name="Chertkov O."/>
            <person name="Brettin T."/>
            <person name="Detter J.C."/>
            <person name="Han C."/>
            <person name="Land M.L."/>
            <person name="Hauser L."/>
            <person name="Kyrpides N."/>
            <person name="Mikhailova N."/>
            <person name="Muyzer G."/>
            <person name="Woyke T."/>
        </authorList>
    </citation>
    <scope>NUCLEOTIDE SEQUENCE [LARGE SCALE GENOMIC DNA]</scope>
    <source>
        <strain evidence="6">ASO3-1</strain>
    </source>
</reference>
<dbReference type="InterPro" id="IPR013815">
    <property type="entry name" value="ATP_grasp_subdomain_1"/>
</dbReference>
<feature type="domain" description="ATP-grasp" evidence="5">
    <location>
        <begin position="121"/>
        <end position="314"/>
    </location>
</feature>
<dbReference type="AlphaFoldDB" id="D6SU69"/>
<dbReference type="Gene3D" id="3.40.50.20">
    <property type="match status" value="1"/>
</dbReference>
<organism evidence="6 7">
    <name type="scientific">Desulfonatronospira thiodismutans ASO3-1</name>
    <dbReference type="NCBI Taxonomy" id="555779"/>
    <lineage>
        <taxon>Bacteria</taxon>
        <taxon>Pseudomonadati</taxon>
        <taxon>Thermodesulfobacteriota</taxon>
        <taxon>Desulfovibrionia</taxon>
        <taxon>Desulfovibrionales</taxon>
        <taxon>Desulfonatronovibrionaceae</taxon>
        <taxon>Desulfonatronospira</taxon>
    </lineage>
</organism>
<comment type="caution">
    <text evidence="6">The sequence shown here is derived from an EMBL/GenBank/DDBJ whole genome shotgun (WGS) entry which is preliminary data.</text>
</comment>
<keyword evidence="7" id="KW-1185">Reference proteome</keyword>
<gene>
    <name evidence="6" type="ORF">Dthio_PD0156</name>
</gene>
<name>D6SU69_9BACT</name>
<evidence type="ECO:0000256" key="1">
    <source>
        <dbReference type="ARBA" id="ARBA00022598"/>
    </source>
</evidence>
<sequence>MKNKPRSYTVEMTKKNAIVLGGTVPHKFLIENLKARGYRTLLIDYYVNPPAASVCDKHIQESTLNQDAVLKIAEQENTSLVISGCVDQANVTACYVAEKLGLPAPYDYKTALRVTDKTLMKEGLVRAGVATSEYKYVSSSEVNSFQCNDYPKVVKPCDCNGSKGVRKVRNADELRLALVEACNFSRTGRAIVENFNEGQEVNGYFFISEVEVYDLYIKGKKLPETDGHTSLQSFLTLGPEQINEKAKENFIQAVSKIAQEFSLRNTPILVQANINGDSVKIIEFAPRVGGGLSSREIALLTGFDIIDSVVSSYLGEPVDLSNIRKPDSMSAVVHLYGTGGTLKRVEGMEELIAEGIVEEFHMHKTPGMEMSCEDLASRNRVMGAIIRGRSLLDINARVRRMIAVLRFFSTDNTECLNRSLFTSNGNAFYKS</sequence>
<dbReference type="PANTHER" id="PTHR43585">
    <property type="entry name" value="FUMIPYRROLE BIOSYNTHESIS PROTEIN C"/>
    <property type="match status" value="1"/>
</dbReference>
<dbReference type="GO" id="GO:0046872">
    <property type="term" value="F:metal ion binding"/>
    <property type="evidence" value="ECO:0007669"/>
    <property type="project" value="InterPro"/>
</dbReference>
<dbReference type="Gene3D" id="3.30.1490.20">
    <property type="entry name" value="ATP-grasp fold, A domain"/>
    <property type="match status" value="1"/>
</dbReference>
<proteinExistence type="predicted"/>
<evidence type="ECO:0000256" key="3">
    <source>
        <dbReference type="ARBA" id="ARBA00022840"/>
    </source>
</evidence>
<dbReference type="SUPFAM" id="SSF56059">
    <property type="entry name" value="Glutathione synthetase ATP-binding domain-like"/>
    <property type="match status" value="1"/>
</dbReference>
<accession>D6SU69</accession>
<dbReference type="PROSITE" id="PS50975">
    <property type="entry name" value="ATP_GRASP"/>
    <property type="match status" value="1"/>
</dbReference>
<evidence type="ECO:0000313" key="6">
    <source>
        <dbReference type="EMBL" id="EFI32849.1"/>
    </source>
</evidence>
<dbReference type="Proteomes" id="UP000005496">
    <property type="component" value="Unassembled WGS sequence"/>
</dbReference>
<keyword evidence="3 4" id="KW-0067">ATP-binding</keyword>
<evidence type="ECO:0000313" key="7">
    <source>
        <dbReference type="Proteomes" id="UP000005496"/>
    </source>
</evidence>
<keyword evidence="1" id="KW-0436">Ligase</keyword>